<dbReference type="Gene3D" id="3.30.420.10">
    <property type="entry name" value="Ribonuclease H-like superfamily/Ribonuclease H"/>
    <property type="match status" value="1"/>
</dbReference>
<name>A0A494Y323_9BURK</name>
<keyword evidence="3" id="KW-1185">Reference proteome</keyword>
<feature type="domain" description="Integrase catalytic" evidence="1">
    <location>
        <begin position="1"/>
        <end position="95"/>
    </location>
</feature>
<organism evidence="2 3">
    <name type="scientific">Pararobbsia silviterrae</name>
    <dbReference type="NCBI Taxonomy" id="1792498"/>
    <lineage>
        <taxon>Bacteria</taxon>
        <taxon>Pseudomonadati</taxon>
        <taxon>Pseudomonadota</taxon>
        <taxon>Betaproteobacteria</taxon>
        <taxon>Burkholderiales</taxon>
        <taxon>Burkholderiaceae</taxon>
        <taxon>Pararobbsia</taxon>
    </lineage>
</organism>
<proteinExistence type="predicted"/>
<gene>
    <name evidence="2" type="ORF">D7S86_13910</name>
</gene>
<dbReference type="EMBL" id="RBZU01000005">
    <property type="protein sequence ID" value="RKP54732.1"/>
    <property type="molecule type" value="Genomic_DNA"/>
</dbReference>
<dbReference type="GO" id="GO:0003676">
    <property type="term" value="F:nucleic acid binding"/>
    <property type="evidence" value="ECO:0007669"/>
    <property type="project" value="InterPro"/>
</dbReference>
<dbReference type="InterPro" id="IPR036397">
    <property type="entry name" value="RNaseH_sf"/>
</dbReference>
<dbReference type="PANTHER" id="PTHR47515">
    <property type="entry name" value="LOW CALCIUM RESPONSE LOCUS PROTEIN T"/>
    <property type="match status" value="1"/>
</dbReference>
<comment type="caution">
    <text evidence="2">The sequence shown here is derived from an EMBL/GenBank/DDBJ whole genome shotgun (WGS) entry which is preliminary data.</text>
</comment>
<evidence type="ECO:0000313" key="2">
    <source>
        <dbReference type="EMBL" id="RKP54732.1"/>
    </source>
</evidence>
<evidence type="ECO:0000313" key="3">
    <source>
        <dbReference type="Proteomes" id="UP000270342"/>
    </source>
</evidence>
<reference evidence="2 3" key="1">
    <citation type="submission" date="2018-10" db="EMBL/GenBank/DDBJ databases">
        <title>Robbsia sp. DHC34, isolated from soil.</title>
        <authorList>
            <person name="Gao Z.-H."/>
            <person name="Qiu L.-H."/>
        </authorList>
    </citation>
    <scope>NUCLEOTIDE SEQUENCE [LARGE SCALE GENOMIC DNA]</scope>
    <source>
        <strain evidence="2 3">DHC34</strain>
    </source>
</reference>
<dbReference type="Proteomes" id="UP000270342">
    <property type="component" value="Unassembled WGS sequence"/>
</dbReference>
<dbReference type="InterPro" id="IPR012337">
    <property type="entry name" value="RNaseH-like_sf"/>
</dbReference>
<dbReference type="InterPro" id="IPR001584">
    <property type="entry name" value="Integrase_cat-core"/>
</dbReference>
<dbReference type="SUPFAM" id="SSF53098">
    <property type="entry name" value="Ribonuclease H-like"/>
    <property type="match status" value="1"/>
</dbReference>
<dbReference type="AlphaFoldDB" id="A0A494Y323"/>
<sequence>MRSDNGPEFVSARLLGWACGERIETVFIDPGKPWQNGTNESFNGKFRDECLAMEWFRNRIEAKIVIEDWRVHYNKVRPHSSLNYQTPDEFRRAHEQRLPTAVISGIAWS</sequence>
<accession>A0A494Y323</accession>
<dbReference type="GO" id="GO:0015074">
    <property type="term" value="P:DNA integration"/>
    <property type="evidence" value="ECO:0007669"/>
    <property type="project" value="InterPro"/>
</dbReference>
<evidence type="ECO:0000259" key="1">
    <source>
        <dbReference type="PROSITE" id="PS50994"/>
    </source>
</evidence>
<protein>
    <submittedName>
        <fullName evidence="2">Transposase</fullName>
    </submittedName>
</protein>
<dbReference type="PANTHER" id="PTHR47515:SF1">
    <property type="entry name" value="BLR2054 PROTEIN"/>
    <property type="match status" value="1"/>
</dbReference>
<dbReference type="PROSITE" id="PS50994">
    <property type="entry name" value="INTEGRASE"/>
    <property type="match status" value="1"/>
</dbReference>
<dbReference type="Pfam" id="PF13683">
    <property type="entry name" value="rve_3"/>
    <property type="match status" value="1"/>
</dbReference>